<dbReference type="SUPFAM" id="SSF52540">
    <property type="entry name" value="P-loop containing nucleoside triphosphate hydrolases"/>
    <property type="match status" value="1"/>
</dbReference>
<dbReference type="Proteomes" id="UP000466104">
    <property type="component" value="Unassembled WGS sequence"/>
</dbReference>
<evidence type="ECO:0000256" key="4">
    <source>
        <dbReference type="SAM" id="MobiDB-lite"/>
    </source>
</evidence>
<dbReference type="AlphaFoldDB" id="A0A7K0J8S6"/>
<organism evidence="6 7">
    <name type="scientific">Cutibacterium porci</name>
    <dbReference type="NCBI Taxonomy" id="2605781"/>
    <lineage>
        <taxon>Bacteria</taxon>
        <taxon>Bacillati</taxon>
        <taxon>Actinomycetota</taxon>
        <taxon>Actinomycetes</taxon>
        <taxon>Propionibacteriales</taxon>
        <taxon>Propionibacteriaceae</taxon>
        <taxon>Cutibacterium</taxon>
    </lineage>
</organism>
<feature type="region of interest" description="Disordered" evidence="4">
    <location>
        <begin position="1"/>
        <end position="29"/>
    </location>
</feature>
<dbReference type="InterPro" id="IPR051782">
    <property type="entry name" value="ABC_Transporter_VariousFunc"/>
</dbReference>
<dbReference type="GO" id="GO:0005524">
    <property type="term" value="F:ATP binding"/>
    <property type="evidence" value="ECO:0007669"/>
    <property type="project" value="UniProtKB-KW"/>
</dbReference>
<evidence type="ECO:0000313" key="6">
    <source>
        <dbReference type="EMBL" id="MSS46158.1"/>
    </source>
</evidence>
<dbReference type="CDD" id="cd03230">
    <property type="entry name" value="ABC_DR_subfamily_A"/>
    <property type="match status" value="1"/>
</dbReference>
<evidence type="ECO:0000259" key="5">
    <source>
        <dbReference type="PROSITE" id="PS50893"/>
    </source>
</evidence>
<dbReference type="PROSITE" id="PS50893">
    <property type="entry name" value="ABC_TRANSPORTER_2"/>
    <property type="match status" value="1"/>
</dbReference>
<dbReference type="PANTHER" id="PTHR42939:SF1">
    <property type="entry name" value="ABC TRANSPORTER ATP-BINDING PROTEIN ALBC-RELATED"/>
    <property type="match status" value="1"/>
</dbReference>
<dbReference type="InterPro" id="IPR027417">
    <property type="entry name" value="P-loop_NTPase"/>
</dbReference>
<keyword evidence="3 6" id="KW-0067">ATP-binding</keyword>
<protein>
    <submittedName>
        <fullName evidence="6">ABC transporter ATP-binding protein</fullName>
    </submittedName>
</protein>
<feature type="domain" description="ABC transporter" evidence="5">
    <location>
        <begin position="36"/>
        <end position="268"/>
    </location>
</feature>
<keyword evidence="7" id="KW-1185">Reference proteome</keyword>
<dbReference type="InterPro" id="IPR003439">
    <property type="entry name" value="ABC_transporter-like_ATP-bd"/>
</dbReference>
<evidence type="ECO:0000256" key="3">
    <source>
        <dbReference type="ARBA" id="ARBA00022840"/>
    </source>
</evidence>
<reference evidence="6 7" key="1">
    <citation type="submission" date="2019-08" db="EMBL/GenBank/DDBJ databases">
        <title>In-depth cultivation of the pig gut microbiome towards novel bacterial diversity and tailored functional studies.</title>
        <authorList>
            <person name="Wylensek D."/>
            <person name="Hitch T.C.A."/>
            <person name="Clavel T."/>
        </authorList>
    </citation>
    <scope>NUCLEOTIDE SEQUENCE [LARGE SCALE GENOMIC DNA]</scope>
    <source>
        <strain evidence="6 7">WCA-380-WT-3A</strain>
    </source>
</reference>
<gene>
    <name evidence="6" type="ORF">FYJ43_08975</name>
</gene>
<dbReference type="SMART" id="SM00382">
    <property type="entry name" value="AAA"/>
    <property type="match status" value="1"/>
</dbReference>
<evidence type="ECO:0000256" key="2">
    <source>
        <dbReference type="ARBA" id="ARBA00022741"/>
    </source>
</evidence>
<dbReference type="RefSeq" id="WP_154563976.1">
    <property type="nucleotide sequence ID" value="NZ_VUMG01000003.1"/>
</dbReference>
<proteinExistence type="predicted"/>
<keyword evidence="1" id="KW-0813">Transport</keyword>
<dbReference type="InterPro" id="IPR003593">
    <property type="entry name" value="AAA+_ATPase"/>
</dbReference>
<comment type="caution">
    <text evidence="6">The sequence shown here is derived from an EMBL/GenBank/DDBJ whole genome shotgun (WGS) entry which is preliminary data.</text>
</comment>
<name>A0A7K0J8S6_9ACTN</name>
<dbReference type="Gene3D" id="3.40.50.300">
    <property type="entry name" value="P-loop containing nucleotide triphosphate hydrolases"/>
    <property type="match status" value="1"/>
</dbReference>
<dbReference type="GO" id="GO:0016887">
    <property type="term" value="F:ATP hydrolysis activity"/>
    <property type="evidence" value="ECO:0007669"/>
    <property type="project" value="InterPro"/>
</dbReference>
<evidence type="ECO:0000256" key="1">
    <source>
        <dbReference type="ARBA" id="ARBA00022448"/>
    </source>
</evidence>
<accession>A0A7K0J8S6</accession>
<dbReference type="PANTHER" id="PTHR42939">
    <property type="entry name" value="ABC TRANSPORTER ATP-BINDING PROTEIN ALBC-RELATED"/>
    <property type="match status" value="1"/>
</dbReference>
<sequence length="280" mass="30376">MRPPHGVGWPTSPREGPAPSDTSMLEDPCPHHKPVVEIEHLNFQYSDSPILNDVTLSIAQGSCLALIGPNGSGKSTLCKIVQGILAAPKTATTTVLGYPCGSRVACRAISYCADNDHLPQFLTGAEFISYTLSLRCPSRVKKPRLRGATADIFERLGMAGRQDELMETYSHGMLKKTQIAAALLAHSPVIIIDEALNGIDIEAQMAIEDALFSHIRQGGTQIICSHDFAMLDRCATHIAMLDYGNLVEFSSVDELRANRATIRDLIVGYMGLNDDTNGRD</sequence>
<keyword evidence="2" id="KW-0547">Nucleotide-binding</keyword>
<dbReference type="Pfam" id="PF00005">
    <property type="entry name" value="ABC_tran"/>
    <property type="match status" value="1"/>
</dbReference>
<evidence type="ECO:0000313" key="7">
    <source>
        <dbReference type="Proteomes" id="UP000466104"/>
    </source>
</evidence>
<dbReference type="EMBL" id="VUMG01000003">
    <property type="protein sequence ID" value="MSS46158.1"/>
    <property type="molecule type" value="Genomic_DNA"/>
</dbReference>